<sequence>MPGPCCSARPAAGKATEEGCWLFEEEPDDPFGLDDEFEGEGWSFWGD</sequence>
<name>A0ABR9S4K4_9BURK</name>
<evidence type="ECO:0000313" key="2">
    <source>
        <dbReference type="Proteomes" id="UP000806285"/>
    </source>
</evidence>
<organism evidence="1 2">
    <name type="scientific">Ramlibacter pallidus</name>
    <dbReference type="NCBI Taxonomy" id="2780087"/>
    <lineage>
        <taxon>Bacteria</taxon>
        <taxon>Pseudomonadati</taxon>
        <taxon>Pseudomonadota</taxon>
        <taxon>Betaproteobacteria</taxon>
        <taxon>Burkholderiales</taxon>
        <taxon>Comamonadaceae</taxon>
        <taxon>Ramlibacter</taxon>
    </lineage>
</organism>
<proteinExistence type="predicted"/>
<protein>
    <submittedName>
        <fullName evidence="1">Uncharacterized protein</fullName>
    </submittedName>
</protein>
<evidence type="ECO:0000313" key="1">
    <source>
        <dbReference type="EMBL" id="MBE7368442.1"/>
    </source>
</evidence>
<dbReference type="EMBL" id="JADDIV010000003">
    <property type="protein sequence ID" value="MBE7368442.1"/>
    <property type="molecule type" value="Genomic_DNA"/>
</dbReference>
<reference evidence="1 2" key="1">
    <citation type="submission" date="2020-10" db="EMBL/GenBank/DDBJ databases">
        <title>Ramlibacter sp. HM2 16S ribosomal RNA gene Genome sequencing and assembly.</title>
        <authorList>
            <person name="Kang M."/>
        </authorList>
    </citation>
    <scope>NUCLEOTIDE SEQUENCE [LARGE SCALE GENOMIC DNA]</scope>
    <source>
        <strain evidence="1 2">HM2</strain>
    </source>
</reference>
<keyword evidence="2" id="KW-1185">Reference proteome</keyword>
<comment type="caution">
    <text evidence="1">The sequence shown here is derived from an EMBL/GenBank/DDBJ whole genome shotgun (WGS) entry which is preliminary data.</text>
</comment>
<dbReference type="RefSeq" id="WP_193677032.1">
    <property type="nucleotide sequence ID" value="NZ_JADDIV010000003.1"/>
</dbReference>
<gene>
    <name evidence="1" type="ORF">IM787_12860</name>
</gene>
<accession>A0ABR9S4K4</accession>
<dbReference type="Proteomes" id="UP000806285">
    <property type="component" value="Unassembled WGS sequence"/>
</dbReference>